<protein>
    <submittedName>
        <fullName evidence="2">Uncharacterized protein</fullName>
    </submittedName>
</protein>
<evidence type="ECO:0000313" key="2">
    <source>
        <dbReference type="EMBL" id="NAS11055.1"/>
    </source>
</evidence>
<dbReference type="EMBL" id="WXYO01000002">
    <property type="protein sequence ID" value="NAS11055.1"/>
    <property type="molecule type" value="Genomic_DNA"/>
</dbReference>
<keyword evidence="3" id="KW-1185">Reference proteome</keyword>
<accession>A0A6L9E8G2</accession>
<feature type="transmembrane region" description="Helical" evidence="1">
    <location>
        <begin position="187"/>
        <end position="206"/>
    </location>
</feature>
<organism evidence="2 3">
    <name type="scientific">Poritiphilus flavus</name>
    <dbReference type="NCBI Taxonomy" id="2697053"/>
    <lineage>
        <taxon>Bacteria</taxon>
        <taxon>Pseudomonadati</taxon>
        <taxon>Bacteroidota</taxon>
        <taxon>Flavobacteriia</taxon>
        <taxon>Flavobacteriales</taxon>
        <taxon>Flavobacteriaceae</taxon>
        <taxon>Poritiphilus</taxon>
    </lineage>
</organism>
<sequence>MESKKYLDDISEIKNMMNKSSRFISLSGLSGVMAGIYALGGAWLAHSKISADRMSAYSDLSEMETILQERELTIELLMIAGGVLVLALGTGILLSIRKAKREGEKIWNHSSKRLVINFFIPLLAGGLFSIAMLQYGYLSLVAPATLVFYGLACVNASKYTYGDVRYLGIANIVLGLIATQFVGYGLFFWAMGFGVLHILYGTLMYYRYDRAKQD</sequence>
<keyword evidence="1" id="KW-0472">Membrane</keyword>
<dbReference type="RefSeq" id="WP_161434107.1">
    <property type="nucleotide sequence ID" value="NZ_WXYO01000002.1"/>
</dbReference>
<dbReference type="Proteomes" id="UP000475249">
    <property type="component" value="Unassembled WGS sequence"/>
</dbReference>
<feature type="transmembrane region" description="Helical" evidence="1">
    <location>
        <begin position="114"/>
        <end position="131"/>
    </location>
</feature>
<keyword evidence="1" id="KW-1133">Transmembrane helix</keyword>
<feature type="transmembrane region" description="Helical" evidence="1">
    <location>
        <begin position="72"/>
        <end position="94"/>
    </location>
</feature>
<keyword evidence="1" id="KW-0812">Transmembrane</keyword>
<evidence type="ECO:0000256" key="1">
    <source>
        <dbReference type="SAM" id="Phobius"/>
    </source>
</evidence>
<proteinExistence type="predicted"/>
<dbReference type="AlphaFoldDB" id="A0A6L9E8G2"/>
<feature type="transmembrane region" description="Helical" evidence="1">
    <location>
        <begin position="23"/>
        <end position="45"/>
    </location>
</feature>
<evidence type="ECO:0000313" key="3">
    <source>
        <dbReference type="Proteomes" id="UP000475249"/>
    </source>
</evidence>
<comment type="caution">
    <text evidence="2">The sequence shown here is derived from an EMBL/GenBank/DDBJ whole genome shotgun (WGS) entry which is preliminary data.</text>
</comment>
<feature type="transmembrane region" description="Helical" evidence="1">
    <location>
        <begin position="164"/>
        <end position="181"/>
    </location>
</feature>
<name>A0A6L9E8G2_9FLAO</name>
<reference evidence="2 3" key="1">
    <citation type="submission" date="2020-01" db="EMBL/GenBank/DDBJ databases">
        <title>Bacteria diversity of Porities sp.</title>
        <authorList>
            <person name="Wang G."/>
        </authorList>
    </citation>
    <scope>NUCLEOTIDE SEQUENCE [LARGE SCALE GENOMIC DNA]</scope>
    <source>
        <strain evidence="2 3">R33</strain>
    </source>
</reference>
<feature type="transmembrane region" description="Helical" evidence="1">
    <location>
        <begin position="137"/>
        <end position="157"/>
    </location>
</feature>
<gene>
    <name evidence="2" type="ORF">GTQ38_03520</name>
</gene>